<evidence type="ECO:0000313" key="2">
    <source>
        <dbReference type="EMBL" id="CAE7941944.1"/>
    </source>
</evidence>
<accession>A0A813CG16</accession>
<name>A0A813CG16_9DINO</name>
<keyword evidence="1" id="KW-1133">Transmembrane helix</keyword>
<evidence type="ECO:0000313" key="3">
    <source>
        <dbReference type="Proteomes" id="UP000601435"/>
    </source>
</evidence>
<feature type="transmembrane region" description="Helical" evidence="1">
    <location>
        <begin position="421"/>
        <end position="443"/>
    </location>
</feature>
<protein>
    <submittedName>
        <fullName evidence="2">Uncharacterized protein</fullName>
    </submittedName>
</protein>
<sequence>MGSLFERLWPDAHWWLRVCHLEHLVEFSFLRLMLFIGSVISGVFGLTWLLDVVELRCFENKPWTQEGAGKYTCSVKFLGGLMMLMMFWHSVMALVHFDKNLDRLKQDRKKCIDDMNSQIGVALTHATSQAKRLCELLEIQLVQQVRGHIHKMRNILQKCEQFCPEEFNNLVELMANHLHHLRKPAMKKFEKLVLAFNQEAVFYDLTQTLRQQKQTSMVKLLTIQSEHARSLQLPRTKTAHDPEAARPLLDQDQQLAQGLQSWCSSVYRGYRKKRRTSKTSFTSNLAQVAFSHDDKLKELLREPTEEDMRSKPEAVLLRPVSLVLNYFEKIQPFVHGEPLHAEDEEVTIGTPSQEENPYRQQANKVYVHLTDSPLCVSVLVGVVCSVALLLFHFHMAVVVLHVIRTGDHCSSLGMWSCSMELVPVITVMTGMLCHTVSLLVILWNVDKLDQVLELTEDIKEFKKTKDQIELLNKNDLADKDLDMNTLEDAQKCLQGQSGIVEEFFLRHTGQQLDAGDFRSFMQELRDALPCDEKPCSVTTSRGGTEYTVYTAVPSEAQERSRSQGIDFSQVLQCLCRAYTFSMTLALKLRHFQCPTQKQGGPLEAASVEFTQGDLELLTAEVQRRMRSEQSVSWSSGTEGLFPSRRIATLNSATKRDTDPMSGDYSGLKLSVAECKSLLQRRDIQIPHVTEKSDLLRALHETNPHVPGAQSGTARISSKWKRCYVYAELDSKRQHIAEAEVAHFRWRLVYHGRPSSMGLRHFQKNGVFVSPHFGETRWSLLHRGRFFEMQGIDPLQVSRNADNWGWVIGAETSTEYHSAEVEQDL</sequence>
<gene>
    <name evidence="2" type="ORF">SNEC2469_LOCUS34466</name>
</gene>
<keyword evidence="1" id="KW-0812">Transmembrane</keyword>
<reference evidence="2" key="1">
    <citation type="submission" date="2021-02" db="EMBL/GenBank/DDBJ databases">
        <authorList>
            <person name="Dougan E. K."/>
            <person name="Rhodes N."/>
            <person name="Thang M."/>
            <person name="Chan C."/>
        </authorList>
    </citation>
    <scope>NUCLEOTIDE SEQUENCE</scope>
</reference>
<dbReference type="OrthoDB" id="411856at2759"/>
<feature type="transmembrane region" description="Helical" evidence="1">
    <location>
        <begin position="32"/>
        <end position="53"/>
    </location>
</feature>
<feature type="transmembrane region" description="Helical" evidence="1">
    <location>
        <begin position="378"/>
        <end position="400"/>
    </location>
</feature>
<dbReference type="AlphaFoldDB" id="A0A813CG16"/>
<organism evidence="2 3">
    <name type="scientific">Symbiodinium necroappetens</name>
    <dbReference type="NCBI Taxonomy" id="1628268"/>
    <lineage>
        <taxon>Eukaryota</taxon>
        <taxon>Sar</taxon>
        <taxon>Alveolata</taxon>
        <taxon>Dinophyceae</taxon>
        <taxon>Suessiales</taxon>
        <taxon>Symbiodiniaceae</taxon>
        <taxon>Symbiodinium</taxon>
    </lineage>
</organism>
<dbReference type="EMBL" id="CAJNJA010095275">
    <property type="protein sequence ID" value="CAE7941944.1"/>
    <property type="molecule type" value="Genomic_DNA"/>
</dbReference>
<comment type="caution">
    <text evidence="2">The sequence shown here is derived from an EMBL/GenBank/DDBJ whole genome shotgun (WGS) entry which is preliminary data.</text>
</comment>
<keyword evidence="3" id="KW-1185">Reference proteome</keyword>
<evidence type="ECO:0000256" key="1">
    <source>
        <dbReference type="SAM" id="Phobius"/>
    </source>
</evidence>
<keyword evidence="1" id="KW-0472">Membrane</keyword>
<dbReference type="Proteomes" id="UP000601435">
    <property type="component" value="Unassembled WGS sequence"/>
</dbReference>
<proteinExistence type="predicted"/>
<feature type="transmembrane region" description="Helical" evidence="1">
    <location>
        <begin position="74"/>
        <end position="97"/>
    </location>
</feature>